<dbReference type="AlphaFoldDB" id="A0A919MU13"/>
<keyword evidence="2" id="KW-0812">Transmembrane</keyword>
<evidence type="ECO:0000256" key="2">
    <source>
        <dbReference type="SAM" id="Phobius"/>
    </source>
</evidence>
<feature type="compositionally biased region" description="Polar residues" evidence="1">
    <location>
        <begin position="167"/>
        <end position="178"/>
    </location>
</feature>
<evidence type="ECO:0000256" key="1">
    <source>
        <dbReference type="SAM" id="MobiDB-lite"/>
    </source>
</evidence>
<proteinExistence type="predicted"/>
<sequence length="241" mass="25357">MFATMRRKNRSAKMKSELGQSVDHFKRAASIAAQETSATVGPKFYAARDRVQPTASKAKDAASTSWESALATLTPLVAAATEKAQQVSRTTAKASKKEAKASRKDAKKNAKKLEKRANKTLGRKQKGKSSKLGTLLVAGAAVGAAGAYVVRKRRQQQWDEYDPNPTSPTRSTASTQATFPPADISGPSGFVTPVDETTPAVGAVGSDPAVEVDVDTADQTSSAQHSPKVARLAGGQNSTKN</sequence>
<feature type="region of interest" description="Disordered" evidence="1">
    <location>
        <begin position="83"/>
        <end position="133"/>
    </location>
</feature>
<protein>
    <submittedName>
        <fullName evidence="3">Uncharacterized protein</fullName>
    </submittedName>
</protein>
<feature type="region of interest" description="Disordered" evidence="1">
    <location>
        <begin position="154"/>
        <end position="241"/>
    </location>
</feature>
<keyword evidence="4" id="KW-1185">Reference proteome</keyword>
<evidence type="ECO:0000313" key="3">
    <source>
        <dbReference type="EMBL" id="GIE49655.1"/>
    </source>
</evidence>
<keyword evidence="2" id="KW-1133">Transmembrane helix</keyword>
<dbReference type="Proteomes" id="UP000647172">
    <property type="component" value="Unassembled WGS sequence"/>
</dbReference>
<name>A0A919MU13_9ACTN</name>
<evidence type="ECO:0000313" key="4">
    <source>
        <dbReference type="Proteomes" id="UP000647172"/>
    </source>
</evidence>
<keyword evidence="2" id="KW-0472">Membrane</keyword>
<accession>A0A919MU13</accession>
<feature type="transmembrane region" description="Helical" evidence="2">
    <location>
        <begin position="132"/>
        <end position="150"/>
    </location>
</feature>
<gene>
    <name evidence="3" type="ORF">Ani05nite_31890</name>
</gene>
<comment type="caution">
    <text evidence="3">The sequence shown here is derived from an EMBL/GenBank/DDBJ whole genome shotgun (WGS) entry which is preliminary data.</text>
</comment>
<feature type="compositionally biased region" description="Basic and acidic residues" evidence="1">
    <location>
        <begin position="95"/>
        <end position="117"/>
    </location>
</feature>
<reference evidence="3" key="1">
    <citation type="submission" date="2021-01" db="EMBL/GenBank/DDBJ databases">
        <title>Whole genome shotgun sequence of Actinoplanes nipponensis NBRC 14063.</title>
        <authorList>
            <person name="Komaki H."/>
            <person name="Tamura T."/>
        </authorList>
    </citation>
    <scope>NUCLEOTIDE SEQUENCE</scope>
    <source>
        <strain evidence="3">NBRC 14063</strain>
    </source>
</reference>
<organism evidence="3 4">
    <name type="scientific">Actinoplanes nipponensis</name>
    <dbReference type="NCBI Taxonomy" id="135950"/>
    <lineage>
        <taxon>Bacteria</taxon>
        <taxon>Bacillati</taxon>
        <taxon>Actinomycetota</taxon>
        <taxon>Actinomycetes</taxon>
        <taxon>Micromonosporales</taxon>
        <taxon>Micromonosporaceae</taxon>
        <taxon>Actinoplanes</taxon>
    </lineage>
</organism>
<dbReference type="EMBL" id="BOMQ01000036">
    <property type="protein sequence ID" value="GIE49655.1"/>
    <property type="molecule type" value="Genomic_DNA"/>
</dbReference>